<accession>A0A4Q5B1A7</accession>
<dbReference type="AlphaFoldDB" id="A0A4Q5B1A7"/>
<gene>
    <name evidence="1" type="ORF">PG2071B_0815</name>
</gene>
<dbReference type="InterPro" id="IPR025534">
    <property type="entry name" value="DUF4420"/>
</dbReference>
<keyword evidence="1" id="KW-0670">Pyruvate</keyword>
<sequence length="322" mass="35484">MTDRDPWAGMTDGFSTHLFARRIPTAHENAGISEFWTLKNGEVGLMLEYSPDESTAIMAPSFRGIRIGENRAKHSIIIELADPSMRDAFLAVCEDIVEQLDKVQPVHARRAFILRLQRWGILFKGDHEALSSEAQKGLVGELQCLGRTVIPVCGPSNALVAWTGPEHGVHDFTLGASAIEVKTNRGAGTPKVTISSENQLAVGTGEHLYLYAMGVVPSPDAGMTLPEYVEDTRRRFESPIDGMKFDLKLAQIGYAGPDGYDTRWVAGTPSVYRIVEGFPRITSDTLDPAVSDVTYRVDLSHCGKYRIDEHTLVEKLEDINGR</sequence>
<proteinExistence type="predicted"/>
<dbReference type="EMBL" id="RYUM01000009">
    <property type="protein sequence ID" value="RYQ19405.1"/>
    <property type="molecule type" value="Genomic_DNA"/>
</dbReference>
<name>A0A4Q5B1A7_9BIFI</name>
<dbReference type="Proteomes" id="UP000291187">
    <property type="component" value="Unassembled WGS sequence"/>
</dbReference>
<reference evidence="1 2" key="1">
    <citation type="submission" date="2018-12" db="EMBL/GenBank/DDBJ databases">
        <title>Unveiling genomic diversity among members of the Bifidobacterium pseudolongum species, a widely distributed gut commensal of the animal kingdom.</title>
        <authorList>
            <person name="Lugli G.A."/>
            <person name="Duranti S."/>
            <person name="Albert K."/>
            <person name="Mancabelli L."/>
            <person name="Napoli S."/>
            <person name="Viappiani A."/>
            <person name="Anzalone R."/>
            <person name="Longhi G."/>
            <person name="Milani C."/>
            <person name="Turroni F."/>
            <person name="Alessandri G."/>
            <person name="Sela D.A."/>
            <person name="Van Sinderen D."/>
            <person name="Ventura M."/>
        </authorList>
    </citation>
    <scope>NUCLEOTIDE SEQUENCE [LARGE SCALE GENOMIC DNA]</scope>
    <source>
        <strain evidence="1 2">2071B</strain>
    </source>
</reference>
<comment type="caution">
    <text evidence="1">The sequence shown here is derived from an EMBL/GenBank/DDBJ whole genome shotgun (WGS) entry which is preliminary data.</text>
</comment>
<evidence type="ECO:0000313" key="2">
    <source>
        <dbReference type="Proteomes" id="UP000291187"/>
    </source>
</evidence>
<protein>
    <submittedName>
        <fullName evidence="1">Pyruvate dehydrogenase subunit beta</fullName>
    </submittedName>
</protein>
<dbReference type="Pfam" id="PF14390">
    <property type="entry name" value="DUF4420"/>
    <property type="match status" value="1"/>
</dbReference>
<organism evidence="1 2">
    <name type="scientific">Bifidobacterium pseudolongum subsp. globosum</name>
    <dbReference type="NCBI Taxonomy" id="1690"/>
    <lineage>
        <taxon>Bacteria</taxon>
        <taxon>Bacillati</taxon>
        <taxon>Actinomycetota</taxon>
        <taxon>Actinomycetes</taxon>
        <taxon>Bifidobacteriales</taxon>
        <taxon>Bifidobacteriaceae</taxon>
        <taxon>Bifidobacterium</taxon>
    </lineage>
</organism>
<evidence type="ECO:0000313" key="1">
    <source>
        <dbReference type="EMBL" id="RYQ19405.1"/>
    </source>
</evidence>
<dbReference type="RefSeq" id="WP_165362219.1">
    <property type="nucleotide sequence ID" value="NZ_RYUM01000009.1"/>
</dbReference>